<reference evidence="2 3" key="1">
    <citation type="submission" date="2019-03" db="EMBL/GenBank/DDBJ databases">
        <title>Genomic Encyclopedia of Type Strains, Phase IV (KMG-IV): sequencing the most valuable type-strain genomes for metagenomic binning, comparative biology and taxonomic classification.</title>
        <authorList>
            <person name="Goeker M."/>
        </authorList>
    </citation>
    <scope>NUCLEOTIDE SEQUENCE [LARGE SCALE GENOMIC DNA]</scope>
    <source>
        <strain evidence="2 3">DSM 21944</strain>
    </source>
</reference>
<dbReference type="AlphaFoldDB" id="A0A4S3L1T1"/>
<evidence type="ECO:0000313" key="2">
    <source>
        <dbReference type="EMBL" id="TCT01179.1"/>
    </source>
</evidence>
<dbReference type="Proteomes" id="UP000294599">
    <property type="component" value="Unassembled WGS sequence"/>
</dbReference>
<proteinExistence type="predicted"/>
<feature type="chain" id="PRO_5030100356" evidence="1">
    <location>
        <begin position="24"/>
        <end position="151"/>
    </location>
</feature>
<name>A0A4S3L1T1_9GAMM</name>
<protein>
    <submittedName>
        <fullName evidence="2">Uncharacterized protein</fullName>
    </submittedName>
</protein>
<gene>
    <name evidence="2" type="ORF">EDC25_10134</name>
</gene>
<dbReference type="PROSITE" id="PS51257">
    <property type="entry name" value="PROKAR_LIPOPROTEIN"/>
    <property type="match status" value="1"/>
</dbReference>
<feature type="signal peptide" evidence="1">
    <location>
        <begin position="1"/>
        <end position="23"/>
    </location>
</feature>
<accession>A0A4S3L1T1</accession>
<comment type="caution">
    <text evidence="2">The sequence shown here is derived from an EMBL/GenBank/DDBJ whole genome shotgun (WGS) entry which is preliminary data.</text>
</comment>
<evidence type="ECO:0000313" key="3">
    <source>
        <dbReference type="Proteomes" id="UP000294599"/>
    </source>
</evidence>
<organism evidence="2 3">
    <name type="scientific">Pseudofulvimonas gallinarii</name>
    <dbReference type="NCBI Taxonomy" id="634155"/>
    <lineage>
        <taxon>Bacteria</taxon>
        <taxon>Pseudomonadati</taxon>
        <taxon>Pseudomonadota</taxon>
        <taxon>Gammaproteobacteria</taxon>
        <taxon>Lysobacterales</taxon>
        <taxon>Rhodanobacteraceae</taxon>
        <taxon>Pseudofulvimonas</taxon>
    </lineage>
</organism>
<evidence type="ECO:0000256" key="1">
    <source>
        <dbReference type="SAM" id="SignalP"/>
    </source>
</evidence>
<dbReference type="EMBL" id="SMAF01000001">
    <property type="protein sequence ID" value="TCT01179.1"/>
    <property type="molecule type" value="Genomic_DNA"/>
</dbReference>
<sequence length="151" mass="16484">MKRGVRSVAAGLALIALLPLMLAACRSHSVRTVDRAEGIEVFAHSDRLVGKYDFRWYTVRIDGVEAAIGEPWYDAGQRRFQRVDLVQIGEVHAAVVKVLGTSRESAYSHYMTFLVEPDGQGGIAITRLSPAGRPGADGLDVPWPVPGRADR</sequence>
<dbReference type="RefSeq" id="WP_123521895.1">
    <property type="nucleotide sequence ID" value="NZ_JBHLWF010000005.1"/>
</dbReference>
<keyword evidence="1" id="KW-0732">Signal</keyword>
<keyword evidence="3" id="KW-1185">Reference proteome</keyword>